<dbReference type="CDD" id="cd04301">
    <property type="entry name" value="NAT_SF"/>
    <property type="match status" value="1"/>
</dbReference>
<dbReference type="SUPFAM" id="SSF55729">
    <property type="entry name" value="Acyl-CoA N-acyltransferases (Nat)"/>
    <property type="match status" value="1"/>
</dbReference>
<dbReference type="GO" id="GO:0005840">
    <property type="term" value="C:ribosome"/>
    <property type="evidence" value="ECO:0007669"/>
    <property type="project" value="UniProtKB-KW"/>
</dbReference>
<keyword evidence="3" id="KW-1185">Reference proteome</keyword>
<evidence type="ECO:0000313" key="2">
    <source>
        <dbReference type="EMBL" id="SHF62406.1"/>
    </source>
</evidence>
<name>A0A1M5D5Z3_9BACT</name>
<dbReference type="Gene3D" id="3.40.630.30">
    <property type="match status" value="1"/>
</dbReference>
<proteinExistence type="predicted"/>
<dbReference type="RefSeq" id="WP_062178131.1">
    <property type="nucleotide sequence ID" value="NZ_BBXL01000004.1"/>
</dbReference>
<feature type="domain" description="N-acetyltransferase" evidence="1">
    <location>
        <begin position="1"/>
        <end position="148"/>
    </location>
</feature>
<dbReference type="InterPro" id="IPR016181">
    <property type="entry name" value="Acyl_CoA_acyltransferase"/>
</dbReference>
<organism evidence="2 3">
    <name type="scientific">Dysgonomonas macrotermitis</name>
    <dbReference type="NCBI Taxonomy" id="1346286"/>
    <lineage>
        <taxon>Bacteria</taxon>
        <taxon>Pseudomonadati</taxon>
        <taxon>Bacteroidota</taxon>
        <taxon>Bacteroidia</taxon>
        <taxon>Bacteroidales</taxon>
        <taxon>Dysgonomonadaceae</taxon>
        <taxon>Dysgonomonas</taxon>
    </lineage>
</organism>
<dbReference type="Pfam" id="PF26421">
    <property type="entry name" value="Avidin_like"/>
    <property type="match status" value="1"/>
</dbReference>
<reference evidence="3" key="1">
    <citation type="submission" date="2016-11" db="EMBL/GenBank/DDBJ databases">
        <authorList>
            <person name="Varghese N."/>
            <person name="Submissions S."/>
        </authorList>
    </citation>
    <scope>NUCLEOTIDE SEQUENCE [LARGE SCALE GENOMIC DNA]</scope>
    <source>
        <strain evidence="3">DSM 27370</strain>
    </source>
</reference>
<dbReference type="GO" id="GO:0016747">
    <property type="term" value="F:acyltransferase activity, transferring groups other than amino-acyl groups"/>
    <property type="evidence" value="ECO:0007669"/>
    <property type="project" value="InterPro"/>
</dbReference>
<keyword evidence="2" id="KW-0689">Ribosomal protein</keyword>
<protein>
    <submittedName>
        <fullName evidence="2">Ribosomal protein S18 acetylase RimI</fullName>
    </submittedName>
</protein>
<dbReference type="InterPro" id="IPR058595">
    <property type="entry name" value="Avidin-like"/>
</dbReference>
<dbReference type="InterPro" id="IPR000182">
    <property type="entry name" value="GNAT_dom"/>
</dbReference>
<evidence type="ECO:0000313" key="3">
    <source>
        <dbReference type="Proteomes" id="UP000184480"/>
    </source>
</evidence>
<sequence>MIRLASLEDLEITQSIVHETISSVYPNYYPQEVVEFFLEHHKKESIKEDIQSGKVYLLFDGDGFVATGTIDGEYMNRVFVLPVYHGKGYGSAIMDFLEEKIRREHTRVCVDSSLPAFGIYLKRGYVPVEYQEKVVENGRVLCYQIMTKESVTQGLADFNLNNRLFTSVSNSDNGEVSGETLFNYYQENKILWAHYSGGDIEKGYLVGKFTDADRIYFTYQHINTEGDIRIGECRSKLVRLGDDRIRMYESWKWLNGDMAAGESVVEEKNIR</sequence>
<dbReference type="Proteomes" id="UP000184480">
    <property type="component" value="Unassembled WGS sequence"/>
</dbReference>
<dbReference type="PANTHER" id="PTHR43451">
    <property type="entry name" value="ACETYLTRANSFERASE (GNAT) FAMILY PROTEIN"/>
    <property type="match status" value="1"/>
</dbReference>
<dbReference type="AlphaFoldDB" id="A0A1M5D5Z3"/>
<dbReference type="STRING" id="1346286.SAMN05444362_10887"/>
<gene>
    <name evidence="2" type="ORF">SAMN05444362_10887</name>
</gene>
<dbReference type="PROSITE" id="PS51186">
    <property type="entry name" value="GNAT"/>
    <property type="match status" value="1"/>
</dbReference>
<keyword evidence="2" id="KW-0687">Ribonucleoprotein</keyword>
<dbReference type="InterPro" id="IPR052564">
    <property type="entry name" value="N-acetyltrans/Recomb-assoc"/>
</dbReference>
<evidence type="ECO:0000259" key="1">
    <source>
        <dbReference type="PROSITE" id="PS51186"/>
    </source>
</evidence>
<dbReference type="PANTHER" id="PTHR43451:SF1">
    <property type="entry name" value="ACETYLTRANSFERASE"/>
    <property type="match status" value="1"/>
</dbReference>
<dbReference type="Pfam" id="PF13673">
    <property type="entry name" value="Acetyltransf_10"/>
    <property type="match status" value="1"/>
</dbReference>
<accession>A0A1M5D5Z3</accession>
<dbReference type="EMBL" id="FQUC01000008">
    <property type="protein sequence ID" value="SHF62406.1"/>
    <property type="molecule type" value="Genomic_DNA"/>
</dbReference>